<accession>A0A7W8LE70</accession>
<proteinExistence type="predicted"/>
<gene>
    <name evidence="1" type="ORF">HDG41_007438</name>
</gene>
<sequence>MSTDSLPMRHVIMLNGVPVDGLCARKTPAEAAKAVVVAQQTAYRGNNLP</sequence>
<protein>
    <submittedName>
        <fullName evidence="1">Uncharacterized protein</fullName>
    </submittedName>
</protein>
<dbReference type="AlphaFoldDB" id="A0A7W8LE70"/>
<evidence type="ECO:0000313" key="1">
    <source>
        <dbReference type="EMBL" id="MBB5405342.1"/>
    </source>
</evidence>
<evidence type="ECO:0000313" key="2">
    <source>
        <dbReference type="Proteomes" id="UP000592820"/>
    </source>
</evidence>
<dbReference type="RefSeq" id="WP_193727525.1">
    <property type="nucleotide sequence ID" value="NZ_JACHDE010000031.1"/>
</dbReference>
<name>A0A7W8LE70_9BURK</name>
<dbReference type="EMBL" id="JACHDE010000031">
    <property type="protein sequence ID" value="MBB5405342.1"/>
    <property type="molecule type" value="Genomic_DNA"/>
</dbReference>
<dbReference type="Proteomes" id="UP000592820">
    <property type="component" value="Unassembled WGS sequence"/>
</dbReference>
<comment type="caution">
    <text evidence="1">The sequence shown here is derived from an EMBL/GenBank/DDBJ whole genome shotgun (WGS) entry which is preliminary data.</text>
</comment>
<reference evidence="1 2" key="1">
    <citation type="submission" date="2020-08" db="EMBL/GenBank/DDBJ databases">
        <title>Genomic Encyclopedia of Type Strains, Phase IV (KMG-V): Genome sequencing to study the core and pangenomes of soil and plant-associated prokaryotes.</title>
        <authorList>
            <person name="Whitman W."/>
        </authorList>
    </citation>
    <scope>NUCLEOTIDE SEQUENCE [LARGE SCALE GENOMIC DNA]</scope>
    <source>
        <strain evidence="1 2">JPY162</strain>
    </source>
</reference>
<organism evidence="1 2">
    <name type="scientific">Paraburkholderia youngii</name>
    <dbReference type="NCBI Taxonomy" id="2782701"/>
    <lineage>
        <taxon>Bacteria</taxon>
        <taxon>Pseudomonadati</taxon>
        <taxon>Pseudomonadota</taxon>
        <taxon>Betaproteobacteria</taxon>
        <taxon>Burkholderiales</taxon>
        <taxon>Burkholderiaceae</taxon>
        <taxon>Paraburkholderia</taxon>
    </lineage>
</organism>